<dbReference type="Gene3D" id="3.30.1520.10">
    <property type="entry name" value="Phox-like domain"/>
    <property type="match status" value="1"/>
</dbReference>
<proteinExistence type="inferred from homology"/>
<dbReference type="GO" id="GO:0000422">
    <property type="term" value="P:autophagy of mitochondrion"/>
    <property type="evidence" value="ECO:0007669"/>
    <property type="project" value="TreeGrafter"/>
</dbReference>
<dbReference type="GO" id="GO:0032456">
    <property type="term" value="P:endocytic recycling"/>
    <property type="evidence" value="ECO:0007669"/>
    <property type="project" value="TreeGrafter"/>
</dbReference>
<keyword evidence="4" id="KW-0813">Transport</keyword>
<evidence type="ECO:0000256" key="7">
    <source>
        <dbReference type="ARBA" id="ARBA00023136"/>
    </source>
</evidence>
<dbReference type="GO" id="GO:0005769">
    <property type="term" value="C:early endosome"/>
    <property type="evidence" value="ECO:0007669"/>
    <property type="project" value="TreeGrafter"/>
</dbReference>
<evidence type="ECO:0000256" key="5">
    <source>
        <dbReference type="ARBA" id="ARBA00022490"/>
    </source>
</evidence>
<comment type="similarity">
    <text evidence="3">Belongs to the sorting nexin family.</text>
</comment>
<dbReference type="SMART" id="SM00312">
    <property type="entry name" value="PX"/>
    <property type="match status" value="1"/>
</dbReference>
<feature type="domain" description="PX" evidence="11">
    <location>
        <begin position="94"/>
        <end position="218"/>
    </location>
</feature>
<reference evidence="12 13" key="1">
    <citation type="journal article" date="2018" name="MBio">
        <title>Comparative Genomics Reveals the Core Gene Toolbox for the Fungus-Insect Symbiosis.</title>
        <authorList>
            <person name="Wang Y."/>
            <person name="Stata M."/>
            <person name="Wang W."/>
            <person name="Stajich J.E."/>
            <person name="White M.M."/>
            <person name="Moncalvo J.M."/>
        </authorList>
    </citation>
    <scope>NUCLEOTIDE SEQUENCE [LARGE SCALE GENOMIC DNA]</scope>
    <source>
        <strain evidence="12 13">AUS-126-30</strain>
    </source>
</reference>
<dbReference type="GO" id="GO:0034727">
    <property type="term" value="P:piecemeal microautophagy of the nucleus"/>
    <property type="evidence" value="ECO:0007669"/>
    <property type="project" value="TreeGrafter"/>
</dbReference>
<evidence type="ECO:0000313" key="12">
    <source>
        <dbReference type="EMBL" id="PWA02086.1"/>
    </source>
</evidence>
<keyword evidence="6" id="KW-0446">Lipid-binding</keyword>
<evidence type="ECO:0000256" key="10">
    <source>
        <dbReference type="SAM" id="MobiDB-lite"/>
    </source>
</evidence>
<name>A0A2U1JAI2_SMIAN</name>
<sequence length="493" mass="56527">MLDSDYDNVPWETESNVDSQGEHNTHFTQVKMSPEIGSPVEHPQPEQIRNSSEVRRISSSNYDSHQSSYLPSGKGESSNTKKSPSIPINPHSLNVLIEMSEPRKEGEGSSNPYISYLITTTKENMDTNVVTKFKRRRRYRDFVWLHENMVSNYLSVAVPPLPGKHRLGTNNENMLIEYFSGDRFGPDLERFVTRVALHPVLKHSPYFQTFTEAKDWSSQYEERPKKESSVLEGISDTLLNTFAKVKGKDETFQQMVESIARVEENVIRALKVVNKVLKNQNDLEKLYKDLSLGWNDLASIETGLAPILISTSNTINSNSSALQELSDRIERHFAGELEEHLAYCQVFKGLLKTRDGKQIEYEELCEYYKVTDAEMNRLVNYQSASGVSLVTNFIKGKVRDLRGIDPSISRQVRISSLKKRCTELGEAIESSKSELDRFNDDVKVEFEYFNGIKENDLKRCLMILSDTYIEYFEKSNQLWGQLLPELDNLKIDT</sequence>
<dbReference type="InterPro" id="IPR027267">
    <property type="entry name" value="AH/BAR_dom_sf"/>
</dbReference>
<organism evidence="12 13">
    <name type="scientific">Smittium angustum</name>
    <dbReference type="NCBI Taxonomy" id="133377"/>
    <lineage>
        <taxon>Eukaryota</taxon>
        <taxon>Fungi</taxon>
        <taxon>Fungi incertae sedis</taxon>
        <taxon>Zoopagomycota</taxon>
        <taxon>Kickxellomycotina</taxon>
        <taxon>Harpellomycetes</taxon>
        <taxon>Harpellales</taxon>
        <taxon>Legeriomycetaceae</taxon>
        <taxon>Smittium</taxon>
    </lineage>
</organism>
<evidence type="ECO:0000313" key="13">
    <source>
        <dbReference type="Proteomes" id="UP000245591"/>
    </source>
</evidence>
<keyword evidence="7" id="KW-0472">Membrane</keyword>
<evidence type="ECO:0000256" key="2">
    <source>
        <dbReference type="ARBA" id="ARBA00004496"/>
    </source>
</evidence>
<comment type="subcellular location">
    <subcellularLocation>
        <location evidence="2">Cytoplasm</location>
    </subcellularLocation>
    <subcellularLocation>
        <location evidence="1">Endomembrane system</location>
        <topology evidence="1">Peripheral membrane protein</topology>
    </subcellularLocation>
</comment>
<feature type="compositionally biased region" description="Low complexity" evidence="10">
    <location>
        <begin position="58"/>
        <end position="68"/>
    </location>
</feature>
<feature type="region of interest" description="Disordered" evidence="10">
    <location>
        <begin position="1"/>
        <end position="92"/>
    </location>
</feature>
<dbReference type="PROSITE" id="PS50195">
    <property type="entry name" value="PX"/>
    <property type="match status" value="1"/>
</dbReference>
<dbReference type="EMBL" id="MBFU01000107">
    <property type="protein sequence ID" value="PWA02086.1"/>
    <property type="molecule type" value="Genomic_DNA"/>
</dbReference>
<dbReference type="GO" id="GO:0000407">
    <property type="term" value="C:phagophore assembly site"/>
    <property type="evidence" value="ECO:0007669"/>
    <property type="project" value="TreeGrafter"/>
</dbReference>
<dbReference type="InterPro" id="IPR001683">
    <property type="entry name" value="PX_dom"/>
</dbReference>
<dbReference type="PANTHER" id="PTHR45949">
    <property type="entry name" value="SORTING NEXIN-4"/>
    <property type="match status" value="1"/>
</dbReference>
<dbReference type="SUPFAM" id="SSF64268">
    <property type="entry name" value="PX domain"/>
    <property type="match status" value="1"/>
</dbReference>
<gene>
    <name evidence="12" type="ORF">BB558_001783</name>
</gene>
<keyword evidence="13" id="KW-1185">Reference proteome</keyword>
<protein>
    <recommendedName>
        <fullName evidence="8">Sorting nexin-4</fullName>
    </recommendedName>
    <alternativeName>
        <fullName evidence="9">Autophagy-related protein 24</fullName>
    </alternativeName>
</protein>
<dbReference type="GO" id="GO:0061709">
    <property type="term" value="P:reticulophagy"/>
    <property type="evidence" value="ECO:0007669"/>
    <property type="project" value="TreeGrafter"/>
</dbReference>
<evidence type="ECO:0000256" key="8">
    <source>
        <dbReference type="ARBA" id="ARBA00040748"/>
    </source>
</evidence>
<accession>A0A2U1JAI2</accession>
<comment type="caution">
    <text evidence="12">The sequence shown here is derived from an EMBL/GenBank/DDBJ whole genome shotgun (WGS) entry which is preliminary data.</text>
</comment>
<evidence type="ECO:0000256" key="9">
    <source>
        <dbReference type="ARBA" id="ARBA00041273"/>
    </source>
</evidence>
<dbReference type="PANTHER" id="PTHR45949:SF2">
    <property type="entry name" value="SORTING NEXIN-4"/>
    <property type="match status" value="1"/>
</dbReference>
<evidence type="ECO:0000256" key="3">
    <source>
        <dbReference type="ARBA" id="ARBA00010883"/>
    </source>
</evidence>
<dbReference type="SUPFAM" id="SSF103657">
    <property type="entry name" value="BAR/IMD domain-like"/>
    <property type="match status" value="1"/>
</dbReference>
<dbReference type="GO" id="GO:0015031">
    <property type="term" value="P:protein transport"/>
    <property type="evidence" value="ECO:0007669"/>
    <property type="project" value="TreeGrafter"/>
</dbReference>
<evidence type="ECO:0000256" key="1">
    <source>
        <dbReference type="ARBA" id="ARBA00004184"/>
    </source>
</evidence>
<dbReference type="AlphaFoldDB" id="A0A2U1JAI2"/>
<dbReference type="InterPro" id="IPR036871">
    <property type="entry name" value="PX_dom_sf"/>
</dbReference>
<dbReference type="Gene3D" id="1.20.1270.60">
    <property type="entry name" value="Arfaptin homology (AH) domain/BAR domain"/>
    <property type="match status" value="1"/>
</dbReference>
<evidence type="ECO:0000259" key="11">
    <source>
        <dbReference type="PROSITE" id="PS50195"/>
    </source>
</evidence>
<evidence type="ECO:0000256" key="4">
    <source>
        <dbReference type="ARBA" id="ARBA00022448"/>
    </source>
</evidence>
<dbReference type="Proteomes" id="UP000245591">
    <property type="component" value="Unassembled WGS sequence"/>
</dbReference>
<dbReference type="GO" id="GO:0035091">
    <property type="term" value="F:phosphatidylinositol binding"/>
    <property type="evidence" value="ECO:0007669"/>
    <property type="project" value="InterPro"/>
</dbReference>
<dbReference type="Pfam" id="PF00787">
    <property type="entry name" value="PX"/>
    <property type="match status" value="1"/>
</dbReference>
<keyword evidence="5" id="KW-0963">Cytoplasm</keyword>
<evidence type="ECO:0000256" key="6">
    <source>
        <dbReference type="ARBA" id="ARBA00023121"/>
    </source>
</evidence>